<reference evidence="1 2" key="1">
    <citation type="submission" date="2018-10" db="EMBL/GenBank/DDBJ databases">
        <title>Genomic Encyclopedia of Archaeal and Bacterial Type Strains, Phase II (KMG-II): from individual species to whole genera.</title>
        <authorList>
            <person name="Goeker M."/>
        </authorList>
    </citation>
    <scope>NUCLEOTIDE SEQUENCE [LARGE SCALE GENOMIC DNA]</scope>
    <source>
        <strain evidence="1 2">DSM 18602</strain>
    </source>
</reference>
<keyword evidence="2" id="KW-1185">Reference proteome</keyword>
<dbReference type="OrthoDB" id="122839at117747"/>
<dbReference type="AlphaFoldDB" id="A0A495J2N1"/>
<comment type="caution">
    <text evidence="1">The sequence shown here is derived from an EMBL/GenBank/DDBJ whole genome shotgun (WGS) entry which is preliminary data.</text>
</comment>
<accession>A0A495J2N1</accession>
<dbReference type="Proteomes" id="UP000268007">
    <property type="component" value="Unassembled WGS sequence"/>
</dbReference>
<proteinExistence type="predicted"/>
<evidence type="ECO:0000313" key="1">
    <source>
        <dbReference type="EMBL" id="RKR83230.1"/>
    </source>
</evidence>
<name>A0A495J2N1_9SPHI</name>
<evidence type="ECO:0000313" key="2">
    <source>
        <dbReference type="Proteomes" id="UP000268007"/>
    </source>
</evidence>
<organism evidence="1 2">
    <name type="scientific">Mucilaginibacter gracilis</name>
    <dbReference type="NCBI Taxonomy" id="423350"/>
    <lineage>
        <taxon>Bacteria</taxon>
        <taxon>Pseudomonadati</taxon>
        <taxon>Bacteroidota</taxon>
        <taxon>Sphingobacteriia</taxon>
        <taxon>Sphingobacteriales</taxon>
        <taxon>Sphingobacteriaceae</taxon>
        <taxon>Mucilaginibacter</taxon>
    </lineage>
</organism>
<dbReference type="EMBL" id="RBKU01000001">
    <property type="protein sequence ID" value="RKR83230.1"/>
    <property type="molecule type" value="Genomic_DNA"/>
</dbReference>
<dbReference type="RefSeq" id="WP_121198749.1">
    <property type="nucleotide sequence ID" value="NZ_RBKU01000001.1"/>
</dbReference>
<protein>
    <submittedName>
        <fullName evidence="1">Uncharacterized protein</fullName>
    </submittedName>
</protein>
<sequence length="63" mass="6926">MQIAEIKEKKQDGDMQTAARIVGITPANARQAFKRPDSKHHSAVVSALETLIITREILIEQGA</sequence>
<gene>
    <name evidence="1" type="ORF">BDD43_3433</name>
</gene>